<organism evidence="1 2">
    <name type="scientific">Liparis tanakae</name>
    <name type="common">Tanaka's snailfish</name>
    <dbReference type="NCBI Taxonomy" id="230148"/>
    <lineage>
        <taxon>Eukaryota</taxon>
        <taxon>Metazoa</taxon>
        <taxon>Chordata</taxon>
        <taxon>Craniata</taxon>
        <taxon>Vertebrata</taxon>
        <taxon>Euteleostomi</taxon>
        <taxon>Actinopterygii</taxon>
        <taxon>Neopterygii</taxon>
        <taxon>Teleostei</taxon>
        <taxon>Neoteleostei</taxon>
        <taxon>Acanthomorphata</taxon>
        <taxon>Eupercaria</taxon>
        <taxon>Perciformes</taxon>
        <taxon>Cottioidei</taxon>
        <taxon>Cottales</taxon>
        <taxon>Liparidae</taxon>
        <taxon>Liparis</taxon>
    </lineage>
</organism>
<name>A0A4Z2E4C3_9TELE</name>
<dbReference type="Proteomes" id="UP000314294">
    <property type="component" value="Unassembled WGS sequence"/>
</dbReference>
<comment type="caution">
    <text evidence="1">The sequence shown here is derived from an EMBL/GenBank/DDBJ whole genome shotgun (WGS) entry which is preliminary data.</text>
</comment>
<sequence length="116" mass="13000">MKSPYSTGWQVTASSKLQSNSWMQSCRSPLNQALSSAHTRRSWKTRQLSWYQSRSSCSLSCKSHKDALEHFGQVSEVEGVVGLGWSGEELGGDGGVHSDRGVYERLVQRLDDRHRS</sequence>
<protein>
    <submittedName>
        <fullName evidence="1">Uncharacterized protein</fullName>
    </submittedName>
</protein>
<dbReference type="AlphaFoldDB" id="A0A4Z2E4C3"/>
<proteinExistence type="predicted"/>
<dbReference type="EMBL" id="SRLO01018391">
    <property type="protein sequence ID" value="TNN23464.1"/>
    <property type="molecule type" value="Genomic_DNA"/>
</dbReference>
<gene>
    <name evidence="1" type="ORF">EYF80_066415</name>
</gene>
<keyword evidence="2" id="KW-1185">Reference proteome</keyword>
<evidence type="ECO:0000313" key="2">
    <source>
        <dbReference type="Proteomes" id="UP000314294"/>
    </source>
</evidence>
<reference evidence="1 2" key="1">
    <citation type="submission" date="2019-03" db="EMBL/GenBank/DDBJ databases">
        <title>First draft genome of Liparis tanakae, snailfish: a comprehensive survey of snailfish specific genes.</title>
        <authorList>
            <person name="Kim W."/>
            <person name="Song I."/>
            <person name="Jeong J.-H."/>
            <person name="Kim D."/>
            <person name="Kim S."/>
            <person name="Ryu S."/>
            <person name="Song J.Y."/>
            <person name="Lee S.K."/>
        </authorList>
    </citation>
    <scope>NUCLEOTIDE SEQUENCE [LARGE SCALE GENOMIC DNA]</scope>
    <source>
        <tissue evidence="1">Muscle</tissue>
    </source>
</reference>
<evidence type="ECO:0000313" key="1">
    <source>
        <dbReference type="EMBL" id="TNN23464.1"/>
    </source>
</evidence>
<accession>A0A4Z2E4C3</accession>